<feature type="domain" description="Phosphotransferase system enzyme I N-terminal" evidence="23">
    <location>
        <begin position="5"/>
        <end position="124"/>
    </location>
</feature>
<dbReference type="PROSITE" id="PS00742">
    <property type="entry name" value="PEP_ENZYMES_2"/>
    <property type="match status" value="1"/>
</dbReference>
<keyword evidence="11 17" id="KW-0808">Transferase</keyword>
<dbReference type="GO" id="GO:0005737">
    <property type="term" value="C:cytoplasm"/>
    <property type="evidence" value="ECO:0007669"/>
    <property type="project" value="UniProtKB-SubCell"/>
</dbReference>
<accession>A0A4R1QIQ3</accession>
<organism evidence="24 25">
    <name type="scientific">Allofournierella massiliensis</name>
    <dbReference type="NCBI Taxonomy" id="1650663"/>
    <lineage>
        <taxon>Bacteria</taxon>
        <taxon>Bacillati</taxon>
        <taxon>Bacillota</taxon>
        <taxon>Clostridia</taxon>
        <taxon>Eubacteriales</taxon>
        <taxon>Oscillospiraceae</taxon>
        <taxon>Allofournierella</taxon>
    </lineage>
</organism>
<evidence type="ECO:0000256" key="12">
    <source>
        <dbReference type="ARBA" id="ARBA00022683"/>
    </source>
</evidence>
<protein>
    <recommendedName>
        <fullName evidence="7 17">Phosphoenolpyruvate-protein phosphotransferase</fullName>
        <ecNumber evidence="6 17">2.7.3.9</ecNumber>
    </recommendedName>
    <alternativeName>
        <fullName evidence="16 17">Phosphotransferase system, enzyme I</fullName>
    </alternativeName>
</protein>
<feature type="binding site" evidence="19">
    <location>
        <position position="328"/>
    </location>
    <ligand>
        <name>phosphoenolpyruvate</name>
        <dbReference type="ChEBI" id="CHEBI:58702"/>
    </ligand>
</feature>
<dbReference type="InterPro" id="IPR050499">
    <property type="entry name" value="PEP-utilizing_PTS_enzyme"/>
</dbReference>
<dbReference type="GO" id="GO:0008965">
    <property type="term" value="F:phosphoenolpyruvate-protein phosphotransferase activity"/>
    <property type="evidence" value="ECO:0007669"/>
    <property type="project" value="UniProtKB-EC"/>
</dbReference>
<dbReference type="Gene3D" id="3.20.20.60">
    <property type="entry name" value="Phosphoenolpyruvate-binding domains"/>
    <property type="match status" value="1"/>
</dbReference>
<comment type="cofactor">
    <cofactor evidence="2 17 20">
        <name>Mg(2+)</name>
        <dbReference type="ChEBI" id="CHEBI:18420"/>
    </cofactor>
</comment>
<evidence type="ECO:0000256" key="5">
    <source>
        <dbReference type="ARBA" id="ARBA00007837"/>
    </source>
</evidence>
<comment type="caution">
    <text evidence="24">The sequence shown here is derived from an EMBL/GenBank/DDBJ whole genome shotgun (WGS) entry which is preliminary data.</text>
</comment>
<dbReference type="Gene3D" id="1.10.274.10">
    <property type="entry name" value="PtsI, HPr-binding domain"/>
    <property type="match status" value="1"/>
</dbReference>
<reference evidence="24 25" key="1">
    <citation type="submission" date="2019-03" db="EMBL/GenBank/DDBJ databases">
        <title>Genomic Encyclopedia of Type Strains, Phase IV (KMG-IV): sequencing the most valuable type-strain genomes for metagenomic binning, comparative biology and taxonomic classification.</title>
        <authorList>
            <person name="Goeker M."/>
        </authorList>
    </citation>
    <scope>NUCLEOTIDE SEQUENCE [LARGE SCALE GENOMIC DNA]</scope>
    <source>
        <strain evidence="24 25">DSM 100451</strain>
    </source>
</reference>
<feature type="active site" description="Proton donor" evidence="18">
    <location>
        <position position="497"/>
    </location>
</feature>
<dbReference type="InterPro" id="IPR015813">
    <property type="entry name" value="Pyrv/PenolPyrv_kinase-like_dom"/>
</dbReference>
<evidence type="ECO:0000313" key="24">
    <source>
        <dbReference type="EMBL" id="TCL53478.1"/>
    </source>
</evidence>
<evidence type="ECO:0000256" key="9">
    <source>
        <dbReference type="ARBA" id="ARBA00022490"/>
    </source>
</evidence>
<evidence type="ECO:0000256" key="6">
    <source>
        <dbReference type="ARBA" id="ARBA00012232"/>
    </source>
</evidence>
<evidence type="ECO:0000256" key="10">
    <source>
        <dbReference type="ARBA" id="ARBA00022597"/>
    </source>
</evidence>
<dbReference type="SUPFAM" id="SSF47831">
    <property type="entry name" value="Enzyme I of the PEP:sugar phosphotransferase system HPr-binding (sub)domain"/>
    <property type="match status" value="1"/>
</dbReference>
<evidence type="ECO:0000256" key="4">
    <source>
        <dbReference type="ARBA" id="ARBA00004496"/>
    </source>
</evidence>
<evidence type="ECO:0000256" key="19">
    <source>
        <dbReference type="PIRSR" id="PIRSR000732-2"/>
    </source>
</evidence>
<evidence type="ECO:0000259" key="22">
    <source>
        <dbReference type="Pfam" id="PF02896"/>
    </source>
</evidence>
<dbReference type="Pfam" id="PF05524">
    <property type="entry name" value="PEP-utilisers_N"/>
    <property type="match status" value="1"/>
</dbReference>
<dbReference type="InterPro" id="IPR006318">
    <property type="entry name" value="PTS_EI-like"/>
</dbReference>
<feature type="domain" description="PEP-utilising enzyme mobile" evidence="21">
    <location>
        <begin position="149"/>
        <end position="221"/>
    </location>
</feature>
<dbReference type="EC" id="2.7.3.9" evidence="6 17"/>
<dbReference type="PANTHER" id="PTHR46244:SF3">
    <property type="entry name" value="PHOSPHOENOLPYRUVATE-PROTEIN PHOSPHOTRANSFERASE"/>
    <property type="match status" value="1"/>
</dbReference>
<evidence type="ECO:0000256" key="14">
    <source>
        <dbReference type="ARBA" id="ARBA00022777"/>
    </source>
</evidence>
<dbReference type="Pfam" id="PF02896">
    <property type="entry name" value="PEP-utilizers_C"/>
    <property type="match status" value="1"/>
</dbReference>
<dbReference type="InterPro" id="IPR024692">
    <property type="entry name" value="PTS_EI"/>
</dbReference>
<dbReference type="Proteomes" id="UP000295184">
    <property type="component" value="Unassembled WGS sequence"/>
</dbReference>
<comment type="catalytic activity">
    <reaction evidence="1 17">
        <text>L-histidyl-[protein] + phosphoenolpyruvate = N(pros)-phospho-L-histidyl-[protein] + pyruvate</text>
        <dbReference type="Rhea" id="RHEA:23880"/>
        <dbReference type="Rhea" id="RHEA-COMP:9745"/>
        <dbReference type="Rhea" id="RHEA-COMP:9746"/>
        <dbReference type="ChEBI" id="CHEBI:15361"/>
        <dbReference type="ChEBI" id="CHEBI:29979"/>
        <dbReference type="ChEBI" id="CHEBI:58702"/>
        <dbReference type="ChEBI" id="CHEBI:64837"/>
        <dbReference type="EC" id="2.7.3.9"/>
    </reaction>
</comment>
<feature type="binding site" evidence="19">
    <location>
        <position position="460"/>
    </location>
    <ligand>
        <name>phosphoenolpyruvate</name>
        <dbReference type="ChEBI" id="CHEBI:58702"/>
    </ligand>
</feature>
<dbReference type="Gene3D" id="3.50.30.10">
    <property type="entry name" value="Phosphohistidine domain"/>
    <property type="match status" value="1"/>
</dbReference>
<dbReference type="SUPFAM" id="SSF52009">
    <property type="entry name" value="Phosphohistidine domain"/>
    <property type="match status" value="1"/>
</dbReference>
<name>A0A4R1QIQ3_9FIRM</name>
<comment type="subcellular location">
    <subcellularLocation>
        <location evidence="4 17">Cytoplasm</location>
    </subcellularLocation>
</comment>
<evidence type="ECO:0000256" key="18">
    <source>
        <dbReference type="PIRSR" id="PIRSR000732-1"/>
    </source>
</evidence>
<feature type="active site" description="Tele-phosphohistidine intermediate" evidence="18">
    <location>
        <position position="185"/>
    </location>
</feature>
<evidence type="ECO:0000313" key="25">
    <source>
        <dbReference type="Proteomes" id="UP000295184"/>
    </source>
</evidence>
<dbReference type="GO" id="GO:0016301">
    <property type="term" value="F:kinase activity"/>
    <property type="evidence" value="ECO:0007669"/>
    <property type="project" value="UniProtKB-KW"/>
</dbReference>
<keyword evidence="9 17" id="KW-0963">Cytoplasm</keyword>
<dbReference type="InterPro" id="IPR000121">
    <property type="entry name" value="PEP_util_C"/>
</dbReference>
<feature type="binding site" evidence="19">
    <location>
        <position position="292"/>
    </location>
    <ligand>
        <name>phosphoenolpyruvate</name>
        <dbReference type="ChEBI" id="CHEBI:58702"/>
    </ligand>
</feature>
<dbReference type="PRINTS" id="PR01736">
    <property type="entry name" value="PHPHTRNFRASE"/>
</dbReference>
<feature type="domain" description="PEP-utilising enzyme C-terminal" evidence="22">
    <location>
        <begin position="248"/>
        <end position="535"/>
    </location>
</feature>
<dbReference type="SUPFAM" id="SSF51621">
    <property type="entry name" value="Phosphoenolpyruvate/pyruvate domain"/>
    <property type="match status" value="1"/>
</dbReference>
<dbReference type="InterPro" id="IPR008731">
    <property type="entry name" value="PTS_EIN"/>
</dbReference>
<dbReference type="EMBL" id="SLUM01000033">
    <property type="protein sequence ID" value="TCL53478.1"/>
    <property type="molecule type" value="Genomic_DNA"/>
</dbReference>
<dbReference type="InterPro" id="IPR036637">
    <property type="entry name" value="Phosphohistidine_dom_sf"/>
</dbReference>
<gene>
    <name evidence="24" type="ORF">EDD77_13319</name>
</gene>
<dbReference type="RefSeq" id="WP_058967115.1">
    <property type="nucleotide sequence ID" value="NZ_CABKVM010000019.1"/>
</dbReference>
<dbReference type="GO" id="GO:0046872">
    <property type="term" value="F:metal ion binding"/>
    <property type="evidence" value="ECO:0007669"/>
    <property type="project" value="UniProtKB-KW"/>
</dbReference>
<dbReference type="PANTHER" id="PTHR46244">
    <property type="entry name" value="PHOSPHOENOLPYRUVATE-PROTEIN PHOSPHOTRANSFERASE"/>
    <property type="match status" value="1"/>
</dbReference>
<proteinExistence type="inferred from homology"/>
<evidence type="ECO:0000259" key="23">
    <source>
        <dbReference type="Pfam" id="PF05524"/>
    </source>
</evidence>
<evidence type="ECO:0000256" key="8">
    <source>
        <dbReference type="ARBA" id="ARBA00022448"/>
    </source>
</evidence>
<evidence type="ECO:0000256" key="7">
    <source>
        <dbReference type="ARBA" id="ARBA00016544"/>
    </source>
</evidence>
<dbReference type="GO" id="GO:0009401">
    <property type="term" value="P:phosphoenolpyruvate-dependent sugar phosphotransferase system"/>
    <property type="evidence" value="ECO:0007669"/>
    <property type="project" value="UniProtKB-KW"/>
</dbReference>
<comment type="similarity">
    <text evidence="5 17">Belongs to the PEP-utilizing enzyme family.</text>
</comment>
<keyword evidence="10 17" id="KW-0762">Sugar transport</keyword>
<comment type="function">
    <text evidence="3 17">General (non sugar-specific) component of the phosphoenolpyruvate-dependent sugar phosphotransferase system (sugar PTS). This major carbohydrate active-transport system catalyzes the phosphorylation of incoming sugar substrates concomitantly with their translocation across the cell membrane. Enzyme I transfers the phosphoryl group from phosphoenolpyruvate (PEP) to the phosphoryl carrier protein (HPr).</text>
</comment>
<dbReference type="InterPro" id="IPR023151">
    <property type="entry name" value="PEP_util_CS"/>
</dbReference>
<keyword evidence="15 17" id="KW-0460">Magnesium</keyword>
<sequence>MRQGTGRPVFSGVAIGRAYVYRHQQAELPGSCGDAAAEQKKFDEARETARAQLTELFEKTKREIGEEQAMILDVQMMMLDDLDYLEGVQDMIAGGASAAQAAHETGDAFSAAFAAMDDAYMQARSVDVKDMATRLVNILCGGKTGFSMEEPGILVAEDLTPSETVQLPKDKILAFVTRQGSSNSHTAILARIMNIPSLVQAQITLDDDLDGKMMIVDGFEGRYYIEPDEDTRAAMEKKRDEAQAYRQQLEAYRGKPTVSKSGRKLKLFANIGNPDDVKYVLEGDAEGVGLLRSEFLYLGRDTFPTEEELFQAYRKVVESLQGRPVVIRTLDIGADKQVDYFGLEHEENPALGYRGIRICLTREDIFRPQLRAIYRASAFGPVSIMFPMIISVDEVRRIKAFCETIKAELAAEGIAFGEVELGIMIETPAAAVLSRELAKEVQFFSVGTNDLTQYTLAIDRQNAKLDEFYDPHHPAVLALLRMIAENAHAEGIWCGICGELGADISLTETFLEMGYDELSVSPGRVLELRKKVCESEV</sequence>
<keyword evidence="12 17" id="KW-0598">Phosphotransferase system</keyword>
<keyword evidence="14 17" id="KW-0418">Kinase</keyword>
<dbReference type="STRING" id="1650663.GCA_001486665_03524"/>
<dbReference type="PIRSF" id="PIRSF000732">
    <property type="entry name" value="PTS_enzyme_I"/>
    <property type="match status" value="1"/>
</dbReference>
<evidence type="ECO:0000256" key="13">
    <source>
        <dbReference type="ARBA" id="ARBA00022723"/>
    </source>
</evidence>
<evidence type="ECO:0000256" key="15">
    <source>
        <dbReference type="ARBA" id="ARBA00022842"/>
    </source>
</evidence>
<feature type="binding site" evidence="19">
    <location>
        <begin position="449"/>
        <end position="450"/>
    </location>
    <ligand>
        <name>phosphoenolpyruvate</name>
        <dbReference type="ChEBI" id="CHEBI:58702"/>
    </ligand>
</feature>
<feature type="binding site" evidence="20">
    <location>
        <position position="426"/>
    </location>
    <ligand>
        <name>Mg(2+)</name>
        <dbReference type="ChEBI" id="CHEBI:18420"/>
    </ligand>
</feature>
<evidence type="ECO:0000256" key="20">
    <source>
        <dbReference type="PIRSR" id="PIRSR000732-3"/>
    </source>
</evidence>
<keyword evidence="13 17" id="KW-0479">Metal-binding</keyword>
<feature type="binding site" evidence="20">
    <location>
        <position position="450"/>
    </location>
    <ligand>
        <name>Mg(2+)</name>
        <dbReference type="ChEBI" id="CHEBI:18420"/>
    </ligand>
</feature>
<evidence type="ECO:0000256" key="1">
    <source>
        <dbReference type="ARBA" id="ARBA00000683"/>
    </source>
</evidence>
<evidence type="ECO:0000256" key="2">
    <source>
        <dbReference type="ARBA" id="ARBA00001946"/>
    </source>
</evidence>
<keyword evidence="8 17" id="KW-0813">Transport</keyword>
<dbReference type="NCBIfam" id="TIGR01417">
    <property type="entry name" value="PTS_I_fam"/>
    <property type="match status" value="1"/>
</dbReference>
<dbReference type="OrthoDB" id="9765468at2"/>
<evidence type="ECO:0000259" key="21">
    <source>
        <dbReference type="Pfam" id="PF00391"/>
    </source>
</evidence>
<dbReference type="InterPro" id="IPR036618">
    <property type="entry name" value="PtsI_HPr-bd_sf"/>
</dbReference>
<evidence type="ECO:0000256" key="17">
    <source>
        <dbReference type="PIRNR" id="PIRNR000732"/>
    </source>
</evidence>
<dbReference type="InterPro" id="IPR008279">
    <property type="entry name" value="PEP-util_enz_mobile_dom"/>
</dbReference>
<evidence type="ECO:0000256" key="11">
    <source>
        <dbReference type="ARBA" id="ARBA00022679"/>
    </source>
</evidence>
<dbReference type="AlphaFoldDB" id="A0A4R1QIQ3"/>
<dbReference type="Pfam" id="PF00391">
    <property type="entry name" value="PEP-utilizers"/>
    <property type="match status" value="1"/>
</dbReference>
<evidence type="ECO:0000256" key="16">
    <source>
        <dbReference type="ARBA" id="ARBA00033235"/>
    </source>
</evidence>
<evidence type="ECO:0000256" key="3">
    <source>
        <dbReference type="ARBA" id="ARBA00002728"/>
    </source>
</evidence>
<dbReference type="InterPro" id="IPR040442">
    <property type="entry name" value="Pyrv_kinase-like_dom_sf"/>
</dbReference>
<dbReference type="GeneID" id="97380336"/>